<accession>A0AA41TYJ5</accession>
<dbReference type="Gene3D" id="3.40.50.1820">
    <property type="entry name" value="alpha/beta hydrolase"/>
    <property type="match status" value="2"/>
</dbReference>
<dbReference type="AlphaFoldDB" id="A0AA41TYJ5"/>
<reference evidence="1" key="1">
    <citation type="submission" date="2022-01" db="EMBL/GenBank/DDBJ databases">
        <title>Genome-Based Taxonomic Classification of the Phylum Actinobacteria.</title>
        <authorList>
            <person name="Gao Y."/>
        </authorList>
    </citation>
    <scope>NUCLEOTIDE SEQUENCE</scope>
    <source>
        <strain evidence="1">KLBMP 8922</strain>
    </source>
</reference>
<keyword evidence="1" id="KW-0378">Hydrolase</keyword>
<proteinExistence type="predicted"/>
<dbReference type="InterPro" id="IPR029058">
    <property type="entry name" value="AB_hydrolase_fold"/>
</dbReference>
<dbReference type="GO" id="GO:0016787">
    <property type="term" value="F:hydrolase activity"/>
    <property type="evidence" value="ECO:0007669"/>
    <property type="project" value="UniProtKB-KW"/>
</dbReference>
<protein>
    <submittedName>
        <fullName evidence="1">Alpha/beta hydrolase</fullName>
    </submittedName>
</protein>
<name>A0AA41TYJ5_9ACTN</name>
<keyword evidence="2" id="KW-1185">Reference proteome</keyword>
<evidence type="ECO:0000313" key="2">
    <source>
        <dbReference type="Proteomes" id="UP001165378"/>
    </source>
</evidence>
<dbReference type="EMBL" id="JAKFHA010000005">
    <property type="protein sequence ID" value="MCF2527878.1"/>
    <property type="molecule type" value="Genomic_DNA"/>
</dbReference>
<evidence type="ECO:0000313" key="1">
    <source>
        <dbReference type="EMBL" id="MCF2527878.1"/>
    </source>
</evidence>
<sequence length="378" mass="39745">MPSEEAQIALLGAGYALAGSSYDPNGSWWAMASAERDQLATLEAFGRVERPPSRTIAVGESMGGLITQRLAEDRTGRIDAALPLCGLSAGILDMGDYFLRGQLAITTLLLPGEAVDLVGFDSFAEAQASGQRLMAAVDAAQATPEGRARVALAAAYLNLPDWAEGTAGPPARDHVHARAAQQYAGMFQGLLNFLTWFGRYQIELALGGNPSSTVGADYAALLRSSRHADVVRALYAEAGLDLRTDLSALAAAPPIAADPAARAEARRTGTSGQALNVPTLNVHNTADPLAPVEQEASFAERVRAAGDGRLLRQAYVARPGHCIFSAAEVVASVRALDFRLDFGHWGPVAEPWALDAAAEATGLGAAEFVRYRPGRLVV</sequence>
<comment type="caution">
    <text evidence="1">The sequence shown here is derived from an EMBL/GenBank/DDBJ whole genome shotgun (WGS) entry which is preliminary data.</text>
</comment>
<gene>
    <name evidence="1" type="ORF">LZ495_11700</name>
</gene>
<dbReference type="Proteomes" id="UP001165378">
    <property type="component" value="Unassembled WGS sequence"/>
</dbReference>
<dbReference type="RefSeq" id="WP_235052048.1">
    <property type="nucleotide sequence ID" value="NZ_JAKFHA010000005.1"/>
</dbReference>
<dbReference type="SUPFAM" id="SSF53474">
    <property type="entry name" value="alpha/beta-Hydrolases"/>
    <property type="match status" value="1"/>
</dbReference>
<organism evidence="1 2">
    <name type="scientific">Yinghuangia soli</name>
    <dbReference type="NCBI Taxonomy" id="2908204"/>
    <lineage>
        <taxon>Bacteria</taxon>
        <taxon>Bacillati</taxon>
        <taxon>Actinomycetota</taxon>
        <taxon>Actinomycetes</taxon>
        <taxon>Kitasatosporales</taxon>
        <taxon>Streptomycetaceae</taxon>
        <taxon>Yinghuangia</taxon>
    </lineage>
</organism>